<dbReference type="EMBL" id="UYSL01019760">
    <property type="protein sequence ID" value="VDL69396.1"/>
    <property type="molecule type" value="Genomic_DNA"/>
</dbReference>
<sequence>MAKYDVKKERERIVKERRQFKLEFDAAEAHAQTQIECLQKKLAEAEKAAAHQIEHLTMCNRTYRRIAEQLRKQLNNCERENEELRKANEEQKKLLEKALSGANSQNETFTIGKGGNDKDLLQTIDHLETRLREEEKERNKTSSVLVAYMMQCFLLEKKIQDANLSCSNVPFTAKNKTENLKPMLLMKKTDKVLE</sequence>
<dbReference type="STRING" id="27835.A0A0N4XT97"/>
<evidence type="ECO:0000313" key="4">
    <source>
        <dbReference type="WBParaSite" id="NBR_0000580601-mRNA-1"/>
    </source>
</evidence>
<protein>
    <submittedName>
        <fullName evidence="4">Coiled-coil domain-containing protein 176</fullName>
    </submittedName>
</protein>
<accession>A0A0N4XT97</accession>
<evidence type="ECO:0000256" key="1">
    <source>
        <dbReference type="SAM" id="Coils"/>
    </source>
</evidence>
<dbReference type="Proteomes" id="UP000271162">
    <property type="component" value="Unassembled WGS sequence"/>
</dbReference>
<keyword evidence="3" id="KW-1185">Reference proteome</keyword>
<evidence type="ECO:0000313" key="3">
    <source>
        <dbReference type="Proteomes" id="UP000271162"/>
    </source>
</evidence>
<dbReference type="AlphaFoldDB" id="A0A0N4XT97"/>
<proteinExistence type="predicted"/>
<reference evidence="2 3" key="2">
    <citation type="submission" date="2018-11" db="EMBL/GenBank/DDBJ databases">
        <authorList>
            <consortium name="Pathogen Informatics"/>
        </authorList>
    </citation>
    <scope>NUCLEOTIDE SEQUENCE [LARGE SCALE GENOMIC DNA]</scope>
</reference>
<gene>
    <name evidence="2" type="ORF">NBR_LOCUS5807</name>
</gene>
<reference evidence="4" key="1">
    <citation type="submission" date="2017-02" db="UniProtKB">
        <authorList>
            <consortium name="WormBaseParasite"/>
        </authorList>
    </citation>
    <scope>IDENTIFICATION</scope>
</reference>
<dbReference type="WBParaSite" id="NBR_0000580601-mRNA-1">
    <property type="protein sequence ID" value="NBR_0000580601-mRNA-1"/>
    <property type="gene ID" value="NBR_0000580601"/>
</dbReference>
<feature type="coiled-coil region" evidence="1">
    <location>
        <begin position="28"/>
        <end position="144"/>
    </location>
</feature>
<organism evidence="4">
    <name type="scientific">Nippostrongylus brasiliensis</name>
    <name type="common">Rat hookworm</name>
    <dbReference type="NCBI Taxonomy" id="27835"/>
    <lineage>
        <taxon>Eukaryota</taxon>
        <taxon>Metazoa</taxon>
        <taxon>Ecdysozoa</taxon>
        <taxon>Nematoda</taxon>
        <taxon>Chromadorea</taxon>
        <taxon>Rhabditida</taxon>
        <taxon>Rhabditina</taxon>
        <taxon>Rhabditomorpha</taxon>
        <taxon>Strongyloidea</taxon>
        <taxon>Heligmosomidae</taxon>
        <taxon>Nippostrongylus</taxon>
    </lineage>
</organism>
<keyword evidence="1" id="KW-0175">Coiled coil</keyword>
<name>A0A0N4XT97_NIPBR</name>
<evidence type="ECO:0000313" key="2">
    <source>
        <dbReference type="EMBL" id="VDL69396.1"/>
    </source>
</evidence>